<sequence length="298" mass="33329">MEKQVLLSSKYPSWMLISVLLNLLLITNTFVGSEWASLLLSWSSRAAAEAEAVAEIGCSGHRRAYLDVLQGDGNEARGSIVSATSLDAAFNQQCTVTNTSRRFRPILLGLFLTPHLYGTSHSCLLLSSSLICIPTDLRLLYKQRVEYFDPEKFEFEGDDYTRRNISTNVIEFVTSTNNPDGQLNKGIVDDPNVKTIYDRAYYWPHFTPIPAPADEDFMVFTLSKLTGHAGSRFGKIRDFSPAYAWVKCERADKDCHAVLKAANIIGRPANVFGSKDREKSCSPLTFVAVKERERVNVN</sequence>
<dbReference type="GO" id="GO:0006520">
    <property type="term" value="P:amino acid metabolic process"/>
    <property type="evidence" value="ECO:0007669"/>
    <property type="project" value="TreeGrafter"/>
</dbReference>
<dbReference type="AlphaFoldDB" id="A0A6A3A0E3"/>
<organism evidence="6 7">
    <name type="scientific">Hibiscus syriacus</name>
    <name type="common">Rose of Sharon</name>
    <dbReference type="NCBI Taxonomy" id="106335"/>
    <lineage>
        <taxon>Eukaryota</taxon>
        <taxon>Viridiplantae</taxon>
        <taxon>Streptophyta</taxon>
        <taxon>Embryophyta</taxon>
        <taxon>Tracheophyta</taxon>
        <taxon>Spermatophyta</taxon>
        <taxon>Magnoliopsida</taxon>
        <taxon>eudicotyledons</taxon>
        <taxon>Gunneridae</taxon>
        <taxon>Pentapetalae</taxon>
        <taxon>rosids</taxon>
        <taxon>malvids</taxon>
        <taxon>Malvales</taxon>
        <taxon>Malvaceae</taxon>
        <taxon>Malvoideae</taxon>
        <taxon>Hibiscus</taxon>
    </lineage>
</organism>
<keyword evidence="2" id="KW-0032">Aminotransferase</keyword>
<dbReference type="GO" id="GO:0016846">
    <property type="term" value="F:carbon-sulfur lyase activity"/>
    <property type="evidence" value="ECO:0007669"/>
    <property type="project" value="InterPro"/>
</dbReference>
<dbReference type="InterPro" id="IPR015424">
    <property type="entry name" value="PyrdxlP-dep_Trfase"/>
</dbReference>
<dbReference type="InterPro" id="IPR006948">
    <property type="entry name" value="Alliinase_C"/>
</dbReference>
<dbReference type="InterPro" id="IPR050478">
    <property type="entry name" value="Ethylene_sulfur-biosynth"/>
</dbReference>
<feature type="domain" description="Alliinase C-terminal" evidence="5">
    <location>
        <begin position="140"/>
        <end position="234"/>
    </location>
</feature>
<keyword evidence="6" id="KW-0808">Transferase</keyword>
<keyword evidence="3" id="KW-0663">Pyridoxal phosphate</keyword>
<dbReference type="GO" id="GO:0008483">
    <property type="term" value="F:transaminase activity"/>
    <property type="evidence" value="ECO:0007669"/>
    <property type="project" value="UniProtKB-KW"/>
</dbReference>
<accession>A0A6A3A0E3</accession>
<evidence type="ECO:0000256" key="3">
    <source>
        <dbReference type="ARBA" id="ARBA00022898"/>
    </source>
</evidence>
<keyword evidence="7" id="KW-1185">Reference proteome</keyword>
<dbReference type="Proteomes" id="UP000436088">
    <property type="component" value="Unassembled WGS sequence"/>
</dbReference>
<dbReference type="Pfam" id="PF04863">
    <property type="entry name" value="EGF_alliinase"/>
    <property type="match status" value="1"/>
</dbReference>
<dbReference type="PANTHER" id="PTHR43795">
    <property type="entry name" value="BIFUNCTIONAL ASPARTATE AMINOTRANSFERASE AND GLUTAMATE/ASPARTATE-PREPHENATE AMINOTRANSFERASE-RELATED"/>
    <property type="match status" value="1"/>
</dbReference>
<comment type="cofactor">
    <cofactor evidence="1">
        <name>pyridoxal 5'-phosphate</name>
        <dbReference type="ChEBI" id="CHEBI:597326"/>
    </cofactor>
</comment>
<dbReference type="InterPro" id="IPR006947">
    <property type="entry name" value="EGF_alliinase"/>
</dbReference>
<dbReference type="InterPro" id="IPR015421">
    <property type="entry name" value="PyrdxlP-dep_Trfase_major"/>
</dbReference>
<dbReference type="PANTHER" id="PTHR43795:SF20">
    <property type="entry name" value="TRYPTOPHAN AMINOTRANSFERASE-RELATED PROTEIN 3"/>
    <property type="match status" value="1"/>
</dbReference>
<dbReference type="SUPFAM" id="SSF53383">
    <property type="entry name" value="PLP-dependent transferases"/>
    <property type="match status" value="1"/>
</dbReference>
<dbReference type="Pfam" id="PF04864">
    <property type="entry name" value="Alliinase_C"/>
    <property type="match status" value="1"/>
</dbReference>
<gene>
    <name evidence="6" type="ORF">F3Y22_tig00110610pilonHSYRG00225</name>
</gene>
<evidence type="ECO:0000313" key="6">
    <source>
        <dbReference type="EMBL" id="KAE8697744.1"/>
    </source>
</evidence>
<dbReference type="EMBL" id="VEPZ02001049">
    <property type="protein sequence ID" value="KAE8697744.1"/>
    <property type="molecule type" value="Genomic_DNA"/>
</dbReference>
<dbReference type="InterPro" id="IPR037029">
    <property type="entry name" value="Alliinase_N_sf"/>
</dbReference>
<comment type="caution">
    <text evidence="6">The sequence shown here is derived from an EMBL/GenBank/DDBJ whole genome shotgun (WGS) entry which is preliminary data.</text>
</comment>
<evidence type="ECO:0000256" key="1">
    <source>
        <dbReference type="ARBA" id="ARBA00001933"/>
    </source>
</evidence>
<dbReference type="Gene3D" id="3.40.640.10">
    <property type="entry name" value="Type I PLP-dependent aspartate aminotransferase-like (Major domain)"/>
    <property type="match status" value="1"/>
</dbReference>
<protein>
    <submittedName>
        <fullName evidence="6">Pyridoxal phosphate (PLP)-dependent transferases superfamily protein, putative isoform 2</fullName>
    </submittedName>
</protein>
<evidence type="ECO:0000313" key="7">
    <source>
        <dbReference type="Proteomes" id="UP000436088"/>
    </source>
</evidence>
<name>A0A6A3A0E3_HIBSY</name>
<evidence type="ECO:0000259" key="4">
    <source>
        <dbReference type="Pfam" id="PF04863"/>
    </source>
</evidence>
<feature type="domain" description="Alliinase EGF-like" evidence="4">
    <location>
        <begin position="41"/>
        <end position="74"/>
    </location>
</feature>
<evidence type="ECO:0000256" key="2">
    <source>
        <dbReference type="ARBA" id="ARBA00022576"/>
    </source>
</evidence>
<reference evidence="6" key="1">
    <citation type="submission" date="2019-09" db="EMBL/GenBank/DDBJ databases">
        <title>Draft genome information of white flower Hibiscus syriacus.</title>
        <authorList>
            <person name="Kim Y.-M."/>
        </authorList>
    </citation>
    <scope>NUCLEOTIDE SEQUENCE [LARGE SCALE GENOMIC DNA]</scope>
    <source>
        <strain evidence="6">YM2019G1</strain>
    </source>
</reference>
<proteinExistence type="predicted"/>
<dbReference type="Gene3D" id="2.10.25.30">
    <property type="entry name" value="EGF-like, alliinase"/>
    <property type="match status" value="1"/>
</dbReference>
<evidence type="ECO:0000259" key="5">
    <source>
        <dbReference type="Pfam" id="PF04864"/>
    </source>
</evidence>